<feature type="binding site" evidence="7 8">
    <location>
        <position position="107"/>
    </location>
    <ligand>
        <name>S-adenosyl-L-methionine</name>
        <dbReference type="ChEBI" id="CHEBI:59789"/>
    </ligand>
</feature>
<proteinExistence type="inferred from homology"/>
<comment type="subcellular location">
    <subcellularLocation>
        <location evidence="7">Cytoplasm</location>
    </subcellularLocation>
</comment>
<organism evidence="10 11">
    <name type="scientific">Alicyclobacillus cycloheptanicus</name>
    <dbReference type="NCBI Taxonomy" id="1457"/>
    <lineage>
        <taxon>Bacteria</taxon>
        <taxon>Bacillati</taxon>
        <taxon>Bacillota</taxon>
        <taxon>Bacilli</taxon>
        <taxon>Bacillales</taxon>
        <taxon>Alicyclobacillaceae</taxon>
        <taxon>Alicyclobacillus</taxon>
    </lineage>
</organism>
<evidence type="ECO:0000256" key="4">
    <source>
        <dbReference type="ARBA" id="ARBA00022679"/>
    </source>
</evidence>
<keyword evidence="6 7" id="KW-0694">RNA-binding</keyword>
<feature type="binding site" evidence="7 8">
    <location>
        <position position="36"/>
    </location>
    <ligand>
        <name>S-adenosyl-L-methionine</name>
        <dbReference type="ChEBI" id="CHEBI:59789"/>
    </ligand>
</feature>
<dbReference type="PANTHER" id="PTHR11727:SF7">
    <property type="entry name" value="DIMETHYLADENOSINE TRANSFERASE-RELATED"/>
    <property type="match status" value="1"/>
</dbReference>
<dbReference type="CDD" id="cd02440">
    <property type="entry name" value="AdoMet_MTases"/>
    <property type="match status" value="1"/>
</dbReference>
<dbReference type="InterPro" id="IPR029063">
    <property type="entry name" value="SAM-dependent_MTases_sf"/>
</dbReference>
<feature type="binding site" evidence="7 8">
    <location>
        <position position="61"/>
    </location>
    <ligand>
        <name>S-adenosyl-L-methionine</name>
        <dbReference type="ChEBI" id="CHEBI:59789"/>
    </ligand>
</feature>
<comment type="function">
    <text evidence="7">Specifically dimethylates two adjacent adenosines (A1518 and A1519) in the loop of a conserved hairpin near the 3'-end of 16S rRNA in the 30S particle. May play a critical role in biogenesis of 30S subunits.</text>
</comment>
<dbReference type="RefSeq" id="WP_274457368.1">
    <property type="nucleotide sequence ID" value="NZ_CP067097.1"/>
</dbReference>
<evidence type="ECO:0000256" key="2">
    <source>
        <dbReference type="ARBA" id="ARBA00022552"/>
    </source>
</evidence>
<comment type="caution">
    <text evidence="10">The sequence shown here is derived from an EMBL/GenBank/DDBJ whole genome shotgun (WGS) entry which is preliminary data.</text>
</comment>
<keyword evidence="11" id="KW-1185">Reference proteome</keyword>
<protein>
    <recommendedName>
        <fullName evidence="7">Ribosomal RNA small subunit methyltransferase A</fullName>
        <ecNumber evidence="7">2.1.1.182</ecNumber>
    </recommendedName>
    <alternativeName>
        <fullName evidence="7">16S rRNA (adenine(1518)-N(6)/adenine(1519)-N(6))-dimethyltransferase</fullName>
    </alternativeName>
    <alternativeName>
        <fullName evidence="7">16S rRNA dimethyladenosine transferase</fullName>
    </alternativeName>
    <alternativeName>
        <fullName evidence="7">16S rRNA dimethylase</fullName>
    </alternativeName>
    <alternativeName>
        <fullName evidence="7">S-adenosylmethionine-6-N', N'-adenosyl(rRNA) dimethyltransferase</fullName>
    </alternativeName>
</protein>
<dbReference type="Pfam" id="PF00398">
    <property type="entry name" value="RrnaAD"/>
    <property type="match status" value="1"/>
</dbReference>
<evidence type="ECO:0000256" key="3">
    <source>
        <dbReference type="ARBA" id="ARBA00022603"/>
    </source>
</evidence>
<dbReference type="InterPro" id="IPR011530">
    <property type="entry name" value="rRNA_adenine_dimethylase"/>
</dbReference>
<evidence type="ECO:0000313" key="11">
    <source>
        <dbReference type="Proteomes" id="UP001232973"/>
    </source>
</evidence>
<keyword evidence="1 7" id="KW-0963">Cytoplasm</keyword>
<dbReference type="Gene3D" id="1.10.8.100">
    <property type="entry name" value="Ribosomal RNA adenine dimethylase-like, domain 2"/>
    <property type="match status" value="1"/>
</dbReference>
<name>A0ABT9XJF4_9BACL</name>
<dbReference type="PANTHER" id="PTHR11727">
    <property type="entry name" value="DIMETHYLADENOSINE TRANSFERASE"/>
    <property type="match status" value="1"/>
</dbReference>
<evidence type="ECO:0000259" key="9">
    <source>
        <dbReference type="SMART" id="SM00650"/>
    </source>
</evidence>
<evidence type="ECO:0000256" key="8">
    <source>
        <dbReference type="PROSITE-ProRule" id="PRU01026"/>
    </source>
</evidence>
<dbReference type="EMBL" id="JAUSTP010000015">
    <property type="protein sequence ID" value="MDQ0190174.1"/>
    <property type="molecule type" value="Genomic_DNA"/>
</dbReference>
<dbReference type="SUPFAM" id="SSF53335">
    <property type="entry name" value="S-adenosyl-L-methionine-dependent methyltransferases"/>
    <property type="match status" value="1"/>
</dbReference>
<dbReference type="NCBIfam" id="TIGR00755">
    <property type="entry name" value="ksgA"/>
    <property type="match status" value="1"/>
</dbReference>
<evidence type="ECO:0000256" key="1">
    <source>
        <dbReference type="ARBA" id="ARBA00022490"/>
    </source>
</evidence>
<gene>
    <name evidence="7" type="primary">rsmA</name>
    <name evidence="7" type="synonym">ksgA</name>
    <name evidence="10" type="ORF">J2S03_002037</name>
</gene>
<dbReference type="InterPro" id="IPR001737">
    <property type="entry name" value="KsgA/Erm"/>
</dbReference>
<dbReference type="InterPro" id="IPR023165">
    <property type="entry name" value="rRNA_Ade_diMease-like_C"/>
</dbReference>
<dbReference type="GO" id="GO:0052908">
    <property type="term" value="F:16S rRNA (adenine(1518)-N(6)/adenine(1519)-N(6))-dimethyltransferase activity"/>
    <property type="evidence" value="ECO:0007669"/>
    <property type="project" value="UniProtKB-EC"/>
</dbReference>
<keyword evidence="4 7" id="KW-0808">Transferase</keyword>
<keyword evidence="2 7" id="KW-0698">rRNA processing</keyword>
<evidence type="ECO:0000313" key="10">
    <source>
        <dbReference type="EMBL" id="MDQ0190174.1"/>
    </source>
</evidence>
<feature type="binding site" evidence="7 8">
    <location>
        <position position="34"/>
    </location>
    <ligand>
        <name>S-adenosyl-L-methionine</name>
        <dbReference type="ChEBI" id="CHEBI:59789"/>
    </ligand>
</feature>
<feature type="domain" description="Ribosomal RNA adenine methylase transferase N-terminal" evidence="9">
    <location>
        <begin position="41"/>
        <end position="216"/>
    </location>
</feature>
<comment type="catalytic activity">
    <reaction evidence="7">
        <text>adenosine(1518)/adenosine(1519) in 16S rRNA + 4 S-adenosyl-L-methionine = N(6)-dimethyladenosine(1518)/N(6)-dimethyladenosine(1519) in 16S rRNA + 4 S-adenosyl-L-homocysteine + 4 H(+)</text>
        <dbReference type="Rhea" id="RHEA:19609"/>
        <dbReference type="Rhea" id="RHEA-COMP:10232"/>
        <dbReference type="Rhea" id="RHEA-COMP:10233"/>
        <dbReference type="ChEBI" id="CHEBI:15378"/>
        <dbReference type="ChEBI" id="CHEBI:57856"/>
        <dbReference type="ChEBI" id="CHEBI:59789"/>
        <dbReference type="ChEBI" id="CHEBI:74411"/>
        <dbReference type="ChEBI" id="CHEBI:74493"/>
        <dbReference type="EC" id="2.1.1.182"/>
    </reaction>
</comment>
<dbReference type="InterPro" id="IPR020596">
    <property type="entry name" value="rRNA_Ade_Mease_Trfase_CS"/>
</dbReference>
<dbReference type="InterPro" id="IPR020598">
    <property type="entry name" value="rRNA_Ade_methylase_Trfase_N"/>
</dbReference>
<keyword evidence="5 7" id="KW-0949">S-adenosyl-L-methionine</keyword>
<evidence type="ECO:0000256" key="5">
    <source>
        <dbReference type="ARBA" id="ARBA00022691"/>
    </source>
</evidence>
<evidence type="ECO:0000256" key="6">
    <source>
        <dbReference type="ARBA" id="ARBA00022884"/>
    </source>
</evidence>
<dbReference type="EC" id="2.1.1.182" evidence="7"/>
<keyword evidence="3 7" id="KW-0489">Methyltransferase</keyword>
<evidence type="ECO:0000256" key="7">
    <source>
        <dbReference type="HAMAP-Rule" id="MF_00607"/>
    </source>
</evidence>
<sequence length="292" mass="31760">MSFVSETDRLTTPRILRDLMTRHGFTLKKQLGQNFLIDPYVLDAIVAASGVGGQSGVLEIGPGAGVVTRELAARAKRVLAVEKDRALEPVLAETLAPFPNATVQFADFLQTDVRALWRSFEGCDAVSVVANLPYYITTPILFHLLDAGVNWQRIVVMVQKEVADRLSARPGGKEYGALSVAVQYHAAVQTVLRVPNTAFLPPPGVDSAVVRMDRRDPPAVVVQNERLFFQVVRAAFATRRKTLQNALTSGLGRPKEDIQAVLAAAGIDGQRRGETLDVREFGCIADVLNTLS</sequence>
<dbReference type="Proteomes" id="UP001232973">
    <property type="component" value="Unassembled WGS sequence"/>
</dbReference>
<dbReference type="PROSITE" id="PS01131">
    <property type="entry name" value="RRNA_A_DIMETH"/>
    <property type="match status" value="1"/>
</dbReference>
<dbReference type="Gene3D" id="3.40.50.150">
    <property type="entry name" value="Vaccinia Virus protein VP39"/>
    <property type="match status" value="1"/>
</dbReference>
<reference evidence="10 11" key="1">
    <citation type="submission" date="2023-07" db="EMBL/GenBank/DDBJ databases">
        <title>Genomic Encyclopedia of Type Strains, Phase IV (KMG-IV): sequencing the most valuable type-strain genomes for metagenomic binning, comparative biology and taxonomic classification.</title>
        <authorList>
            <person name="Goeker M."/>
        </authorList>
    </citation>
    <scope>NUCLEOTIDE SEQUENCE [LARGE SCALE GENOMIC DNA]</scope>
    <source>
        <strain evidence="10 11">DSM 4006</strain>
    </source>
</reference>
<feature type="binding site" evidence="7 8">
    <location>
        <position position="82"/>
    </location>
    <ligand>
        <name>S-adenosyl-L-methionine</name>
        <dbReference type="ChEBI" id="CHEBI:59789"/>
    </ligand>
</feature>
<comment type="similarity">
    <text evidence="7">Belongs to the class I-like SAM-binding methyltransferase superfamily. rRNA adenine N(6)-methyltransferase family. RsmA subfamily.</text>
</comment>
<dbReference type="PROSITE" id="PS51689">
    <property type="entry name" value="SAM_RNA_A_N6_MT"/>
    <property type="match status" value="1"/>
</dbReference>
<accession>A0ABT9XJF4</accession>
<dbReference type="SMART" id="SM00650">
    <property type="entry name" value="rADc"/>
    <property type="match status" value="1"/>
</dbReference>
<feature type="binding site" evidence="7 8">
    <location>
        <position position="131"/>
    </location>
    <ligand>
        <name>S-adenosyl-L-methionine</name>
        <dbReference type="ChEBI" id="CHEBI:59789"/>
    </ligand>
</feature>
<dbReference type="HAMAP" id="MF_00607">
    <property type="entry name" value="16SrRNA_methyltr_A"/>
    <property type="match status" value="1"/>
</dbReference>